<protein>
    <submittedName>
        <fullName evidence="1">Uncharacterized protein</fullName>
    </submittedName>
</protein>
<dbReference type="EMBL" id="JAGIZQ010000007">
    <property type="protein sequence ID" value="KAH6617077.1"/>
    <property type="molecule type" value="Genomic_DNA"/>
</dbReference>
<evidence type="ECO:0000313" key="1">
    <source>
        <dbReference type="EMBL" id="KAH6617077.1"/>
    </source>
</evidence>
<keyword evidence="2" id="KW-1185">Reference proteome</keyword>
<evidence type="ECO:0000313" key="2">
    <source>
        <dbReference type="Proteomes" id="UP000724584"/>
    </source>
</evidence>
<name>A0ACB7NUU0_9PEZI</name>
<proteinExistence type="predicted"/>
<gene>
    <name evidence="1" type="ORF">F5144DRAFT_551576</name>
</gene>
<accession>A0ACB7NUU0</accession>
<comment type="caution">
    <text evidence="1">The sequence shown here is derived from an EMBL/GenBank/DDBJ whole genome shotgun (WGS) entry which is preliminary data.</text>
</comment>
<dbReference type="Proteomes" id="UP000724584">
    <property type="component" value="Unassembled WGS sequence"/>
</dbReference>
<organism evidence="1 2">
    <name type="scientific">Chaetomium tenue</name>
    <dbReference type="NCBI Taxonomy" id="1854479"/>
    <lineage>
        <taxon>Eukaryota</taxon>
        <taxon>Fungi</taxon>
        <taxon>Dikarya</taxon>
        <taxon>Ascomycota</taxon>
        <taxon>Pezizomycotina</taxon>
        <taxon>Sordariomycetes</taxon>
        <taxon>Sordariomycetidae</taxon>
        <taxon>Sordariales</taxon>
        <taxon>Chaetomiaceae</taxon>
        <taxon>Chaetomium</taxon>
    </lineage>
</organism>
<sequence length="734" mass="82168">MAGNASATGQGPPIPPTEALHCVNPQCARREGMLRAEVDRLNVKIQELTVESQVKARDIRQLREEKTDLERQNNVLRARRSGQGKHTERTWPDELRGYLLNFHPNPKQYTRIYRLCCMEENMSSKTPVVHPDIKFVGPRRLAQHNPGPETDSSDVEGEEAPEVVLEDDSTQPVRDKKPFSFEKLPWELQAKILKLLLHKEGKIIHCISRLDPFVQPEEFPSEEDLAKNRSGLPHRFYWGEREMNLSEDGVKPEDVLAILTVSKRVYFIGAHIFYGLNTFAFSSLGELGRFCQGSGLARIARIQHVEVFLTGNQYLTAPLDTRQKRPFSRRSFPMTWLVDMYRLKTLVIHLNETGKEYIRRGYEAPAIKRFLAAKTAGQPNQRMTRSLRCLQGLDYIYQLRGLEWIRFYDFAKVLKTGRSVRKTVQDWSFVEDVTNTTTLPKAPVREEHSKLENLAPLLKDEGQKWTPSPDDWELVKSVFIDSNGRCSYDDLRARNANRDADVASFLSTASVLDISSDSSDSDSTTSSDSDGPSGPENSLGLSESALSLFRQRQHQHQRSNSGLFISDDSTGPDMDLTISSSSPESSTDSDLSPDSPSSDSELDTAAGSHRFFGGILSTRLPSCSSSSILSHSRVRSGLFLKSASSTPTAPKRRESTISRLFVTPGPAGTARTTPNQTPAPGLPFPAEEARHRRESTTSALFVSPNQTPAPGNRFPAEQARYRRESTTSALFPAS</sequence>
<reference evidence="1 2" key="1">
    <citation type="journal article" date="2021" name="Nat. Commun.">
        <title>Genetic determinants of endophytism in the Arabidopsis root mycobiome.</title>
        <authorList>
            <person name="Mesny F."/>
            <person name="Miyauchi S."/>
            <person name="Thiergart T."/>
            <person name="Pickel B."/>
            <person name="Atanasova L."/>
            <person name="Karlsson M."/>
            <person name="Huettel B."/>
            <person name="Barry K.W."/>
            <person name="Haridas S."/>
            <person name="Chen C."/>
            <person name="Bauer D."/>
            <person name="Andreopoulos W."/>
            <person name="Pangilinan J."/>
            <person name="LaButti K."/>
            <person name="Riley R."/>
            <person name="Lipzen A."/>
            <person name="Clum A."/>
            <person name="Drula E."/>
            <person name="Henrissat B."/>
            <person name="Kohler A."/>
            <person name="Grigoriev I.V."/>
            <person name="Martin F.M."/>
            <person name="Hacquard S."/>
        </authorList>
    </citation>
    <scope>NUCLEOTIDE SEQUENCE [LARGE SCALE GENOMIC DNA]</scope>
    <source>
        <strain evidence="1 2">MPI-SDFR-AT-0079</strain>
    </source>
</reference>